<evidence type="ECO:0000256" key="1">
    <source>
        <dbReference type="SAM" id="Phobius"/>
    </source>
</evidence>
<keyword evidence="3" id="KW-1185">Reference proteome</keyword>
<name>A0A8J2MQG6_COTCN</name>
<accession>A0A8J2MQG6</accession>
<keyword evidence="1" id="KW-0812">Transmembrane</keyword>
<gene>
    <name evidence="2" type="ORF">HICCMSTLAB_LOCUS10572</name>
</gene>
<evidence type="ECO:0000313" key="3">
    <source>
        <dbReference type="Proteomes" id="UP000786811"/>
    </source>
</evidence>
<sequence length="250" mass="27504">MDQKITWSLIIAGVVVIAGVAIWGIWFLLKGRRDPETKNKLRKELNEAIETASADAVTKFIDEISDRFIKNKTNLDAVKNEVTITLVANDITSRKTELVKKYTKADDTSAINGVDSSGNTGLTTAQKKVNAAIEEKAKEIVEDLISEKIKEKASCLSEKSAKSATDDDVWKLVEGLSDKKNAKANIIEKARNAANAKLKEIVTDPKWTVVETAVKTEGNTALKDKLSEITKKKDDFIDDAILEVAKVTKK</sequence>
<comment type="caution">
    <text evidence="2">The sequence shown here is derived from an EMBL/GenBank/DDBJ whole genome shotgun (WGS) entry which is preliminary data.</text>
</comment>
<feature type="transmembrane region" description="Helical" evidence="1">
    <location>
        <begin position="6"/>
        <end position="29"/>
    </location>
</feature>
<proteinExistence type="predicted"/>
<dbReference type="AlphaFoldDB" id="A0A8J2MQG6"/>
<evidence type="ECO:0000313" key="2">
    <source>
        <dbReference type="EMBL" id="CAG5101670.1"/>
    </source>
</evidence>
<organism evidence="2 3">
    <name type="scientific">Cotesia congregata</name>
    <name type="common">Parasitoid wasp</name>
    <name type="synonym">Apanteles congregatus</name>
    <dbReference type="NCBI Taxonomy" id="51543"/>
    <lineage>
        <taxon>Eukaryota</taxon>
        <taxon>Metazoa</taxon>
        <taxon>Ecdysozoa</taxon>
        <taxon>Arthropoda</taxon>
        <taxon>Hexapoda</taxon>
        <taxon>Insecta</taxon>
        <taxon>Pterygota</taxon>
        <taxon>Neoptera</taxon>
        <taxon>Endopterygota</taxon>
        <taxon>Hymenoptera</taxon>
        <taxon>Apocrita</taxon>
        <taxon>Ichneumonoidea</taxon>
        <taxon>Braconidae</taxon>
        <taxon>Microgastrinae</taxon>
        <taxon>Cotesia</taxon>
    </lineage>
</organism>
<protein>
    <submittedName>
        <fullName evidence="2">Uncharacterized protein</fullName>
    </submittedName>
</protein>
<keyword evidence="1" id="KW-1133">Transmembrane helix</keyword>
<reference evidence="2" key="1">
    <citation type="submission" date="2021-04" db="EMBL/GenBank/DDBJ databases">
        <authorList>
            <person name="Chebbi M.A.C M."/>
        </authorList>
    </citation>
    <scope>NUCLEOTIDE SEQUENCE</scope>
</reference>
<keyword evidence="1" id="KW-0472">Membrane</keyword>
<dbReference type="Proteomes" id="UP000786811">
    <property type="component" value="Unassembled WGS sequence"/>
</dbReference>
<dbReference type="EMBL" id="CAJNRD030001123">
    <property type="protein sequence ID" value="CAG5101670.1"/>
    <property type="molecule type" value="Genomic_DNA"/>
</dbReference>